<accession>A0ABR4ALU7</accession>
<keyword evidence="1" id="KW-1133">Transmembrane helix</keyword>
<evidence type="ECO:0000313" key="3">
    <source>
        <dbReference type="Proteomes" id="UP001590950"/>
    </source>
</evidence>
<feature type="transmembrane region" description="Helical" evidence="1">
    <location>
        <begin position="224"/>
        <end position="253"/>
    </location>
</feature>
<keyword evidence="1" id="KW-0472">Membrane</keyword>
<evidence type="ECO:0000256" key="1">
    <source>
        <dbReference type="SAM" id="Phobius"/>
    </source>
</evidence>
<protein>
    <submittedName>
        <fullName evidence="2">Uncharacterized protein</fullName>
    </submittedName>
</protein>
<dbReference type="EMBL" id="JBEFKJ010000004">
    <property type="protein sequence ID" value="KAL2046185.1"/>
    <property type="molecule type" value="Genomic_DNA"/>
</dbReference>
<organism evidence="2 3">
    <name type="scientific">Stereocaulon virgatum</name>
    <dbReference type="NCBI Taxonomy" id="373712"/>
    <lineage>
        <taxon>Eukaryota</taxon>
        <taxon>Fungi</taxon>
        <taxon>Dikarya</taxon>
        <taxon>Ascomycota</taxon>
        <taxon>Pezizomycotina</taxon>
        <taxon>Lecanoromycetes</taxon>
        <taxon>OSLEUM clade</taxon>
        <taxon>Lecanoromycetidae</taxon>
        <taxon>Lecanorales</taxon>
        <taxon>Lecanorineae</taxon>
        <taxon>Stereocaulaceae</taxon>
        <taxon>Stereocaulon</taxon>
    </lineage>
</organism>
<gene>
    <name evidence="2" type="ORF">N7G274_001632</name>
</gene>
<keyword evidence="3" id="KW-1185">Reference proteome</keyword>
<name>A0ABR4ALU7_9LECA</name>
<keyword evidence="1" id="KW-0812">Transmembrane</keyword>
<dbReference type="Proteomes" id="UP001590950">
    <property type="component" value="Unassembled WGS sequence"/>
</dbReference>
<evidence type="ECO:0000313" key="2">
    <source>
        <dbReference type="EMBL" id="KAL2046185.1"/>
    </source>
</evidence>
<reference evidence="2 3" key="1">
    <citation type="submission" date="2024-09" db="EMBL/GenBank/DDBJ databases">
        <title>Rethinking Asexuality: The Enigmatic Case of Functional Sexual Genes in Lepraria (Stereocaulaceae).</title>
        <authorList>
            <person name="Doellman M."/>
            <person name="Sun Y."/>
            <person name="Barcenas-Pena A."/>
            <person name="Lumbsch H.T."/>
            <person name="Grewe F."/>
        </authorList>
    </citation>
    <scope>NUCLEOTIDE SEQUENCE [LARGE SCALE GENOMIC DNA]</scope>
    <source>
        <strain evidence="2 3">Mercado 3170</strain>
    </source>
</reference>
<proteinExistence type="predicted"/>
<sequence length="504" mass="52621">MKDNVVRDSPKTIRTLVSYRPPRPPSTVATGKTVVTTLTTVLMTLPPPTVALTMAPTVVDGFVVVSTVATVVLPELLDIVERMVPTLLTVLETGVVPSDREPETVTIDAVDATVDMIVNTIVIKGVGVGKVVAGVLEVVEGLRNEVLAIPELVVPAVLVPETAEGRVDIPELVDVGLLPEAFGVVLLVAGVLLEEVPLDGILLDGLLVNRLLVAWLLVNKGVPGVFVVGVIGPGVVLPEMVVTLFTLGIVVVFRVFVGVEMKVGVCTTEKLEMEGTENADVKAAETVGVRPADMAVVVVSVETTLIEVIEIASNVVLAALPAVGAGNSPRLTQSRSEHPELSDAVREVVLVEVPGVDVTELIEAVGNVVPAVLPAVGVGDITRETLEALATERLIQSRSEHPELDNAGREEVVVEATGVDVTELIEAVGNVVPAVLPAVGVGDITRETLEALATERLIQSRSEHPELSDAVHEVVLVEATGVDVTELIEAVGNVVPAVLPAVGI</sequence>
<comment type="caution">
    <text evidence="2">The sequence shown here is derived from an EMBL/GenBank/DDBJ whole genome shotgun (WGS) entry which is preliminary data.</text>
</comment>